<dbReference type="KEGG" id="otr:OTERR_05260"/>
<dbReference type="InterPro" id="IPR044725">
    <property type="entry name" value="CBSX3_CBS_dom"/>
</dbReference>
<evidence type="ECO:0000256" key="1">
    <source>
        <dbReference type="ARBA" id="ARBA00023122"/>
    </source>
</evidence>
<keyword evidence="5" id="KW-1185">Reference proteome</keyword>
<evidence type="ECO:0000256" key="2">
    <source>
        <dbReference type="PROSITE-ProRule" id="PRU00703"/>
    </source>
</evidence>
<gene>
    <name evidence="4" type="ORF">OTERR_05260</name>
</gene>
<feature type="domain" description="CBS" evidence="3">
    <location>
        <begin position="10"/>
        <end position="67"/>
    </location>
</feature>
<organism evidence="4 5">
    <name type="scientific">Oryzomicrobium terrae</name>
    <dbReference type="NCBI Taxonomy" id="1735038"/>
    <lineage>
        <taxon>Bacteria</taxon>
        <taxon>Pseudomonadati</taxon>
        <taxon>Pseudomonadota</taxon>
        <taxon>Betaproteobacteria</taxon>
        <taxon>Rhodocyclales</taxon>
        <taxon>Rhodocyclaceae</taxon>
        <taxon>Oryzomicrobium</taxon>
    </lineage>
</organism>
<dbReference type="InterPro" id="IPR046342">
    <property type="entry name" value="CBS_dom_sf"/>
</dbReference>
<dbReference type="Pfam" id="PF00571">
    <property type="entry name" value="CBS"/>
    <property type="match status" value="2"/>
</dbReference>
<dbReference type="InterPro" id="IPR000644">
    <property type="entry name" value="CBS_dom"/>
</dbReference>
<dbReference type="PANTHER" id="PTHR43080:SF2">
    <property type="entry name" value="CBS DOMAIN-CONTAINING PROTEIN"/>
    <property type="match status" value="1"/>
</dbReference>
<keyword evidence="1 2" id="KW-0129">CBS domain</keyword>
<evidence type="ECO:0000313" key="5">
    <source>
        <dbReference type="Proteomes" id="UP000323671"/>
    </source>
</evidence>
<dbReference type="AlphaFoldDB" id="A0A5C1E514"/>
<dbReference type="RefSeq" id="WP_054620062.1">
    <property type="nucleotide sequence ID" value="NZ_CP022579.1"/>
</dbReference>
<feature type="domain" description="CBS" evidence="3">
    <location>
        <begin position="76"/>
        <end position="131"/>
    </location>
</feature>
<accession>A0A5C1E514</accession>
<dbReference type="Proteomes" id="UP000323671">
    <property type="component" value="Chromosome"/>
</dbReference>
<evidence type="ECO:0000259" key="3">
    <source>
        <dbReference type="PROSITE" id="PS51371"/>
    </source>
</evidence>
<dbReference type="SMART" id="SM00116">
    <property type="entry name" value="CBS"/>
    <property type="match status" value="2"/>
</dbReference>
<dbReference type="InterPro" id="IPR051257">
    <property type="entry name" value="Diverse_CBS-Domain"/>
</dbReference>
<dbReference type="PANTHER" id="PTHR43080">
    <property type="entry name" value="CBS DOMAIN-CONTAINING PROTEIN CBSX3, MITOCHONDRIAL"/>
    <property type="match status" value="1"/>
</dbReference>
<name>A0A5C1E514_9RHOO</name>
<reference evidence="4 5" key="1">
    <citation type="submission" date="2017-07" db="EMBL/GenBank/DDBJ databases">
        <title>Complete genome sequence of Oryzomicrobium terrae TPP412.</title>
        <authorList>
            <person name="Chiu L.-W."/>
            <person name="Lo K.-J."/>
            <person name="Tsai Y.-M."/>
            <person name="Lin S.-S."/>
            <person name="Kuo C.-H."/>
            <person name="Liu C.-T."/>
        </authorList>
    </citation>
    <scope>NUCLEOTIDE SEQUENCE [LARGE SCALE GENOMIC DNA]</scope>
    <source>
        <strain evidence="4 5">TPP412</strain>
    </source>
</reference>
<proteinExistence type="predicted"/>
<protein>
    <recommendedName>
        <fullName evidence="3">CBS domain-containing protein</fullName>
    </recommendedName>
</protein>
<dbReference type="PROSITE" id="PS51371">
    <property type="entry name" value="CBS"/>
    <property type="match status" value="2"/>
</dbReference>
<sequence length="142" mass="15987">MKTIARLLHQHPHRIISTTPDASVFEALAKLAEFEIGALPVLEGGRLVGIFSERDYARKVILHGKTSRETPVREIMTSRVIYIPPTMTVEEGLALMTDKRIRHLPVMEGGELIGLVSIGDLVKAKISEQEFIIDQLERYITR</sequence>
<dbReference type="SUPFAM" id="SSF54631">
    <property type="entry name" value="CBS-domain pair"/>
    <property type="match status" value="1"/>
</dbReference>
<evidence type="ECO:0000313" key="4">
    <source>
        <dbReference type="EMBL" id="QEL64002.1"/>
    </source>
</evidence>
<dbReference type="Gene3D" id="3.10.580.10">
    <property type="entry name" value="CBS-domain"/>
    <property type="match status" value="1"/>
</dbReference>
<dbReference type="EMBL" id="CP022579">
    <property type="protein sequence ID" value="QEL64002.1"/>
    <property type="molecule type" value="Genomic_DNA"/>
</dbReference>
<dbReference type="CDD" id="cd04623">
    <property type="entry name" value="CBS_pair_bac_euk"/>
    <property type="match status" value="1"/>
</dbReference>